<name>A0A834J6C1_VESGE</name>
<sequence length="116" mass="13093">MPVALVAEPRVKRFARRSTRRFRTVEISDVSLQRFVLIKSKISVAMVAAKVKVKALGSVLTKRLARDDSRKRSLTSNEAGRPIASSKFSSKLIENLSGRKRRRNRGFVYTPCETSN</sequence>
<dbReference type="AlphaFoldDB" id="A0A834J6C1"/>
<gene>
    <name evidence="1" type="ORF">HZH68_015799</name>
</gene>
<comment type="caution">
    <text evidence="1">The sequence shown here is derived from an EMBL/GenBank/DDBJ whole genome shotgun (WGS) entry which is preliminary data.</text>
</comment>
<protein>
    <submittedName>
        <fullName evidence="1">Uncharacterized protein</fullName>
    </submittedName>
</protein>
<keyword evidence="2" id="KW-1185">Reference proteome</keyword>
<reference evidence="1" key="1">
    <citation type="journal article" date="2020" name="G3 (Bethesda)">
        <title>High-Quality Assemblies for Three Invasive Social Wasps from the &lt;i&gt;Vespula&lt;/i&gt; Genus.</title>
        <authorList>
            <person name="Harrop T.W.R."/>
            <person name="Guhlin J."/>
            <person name="McLaughlin G.M."/>
            <person name="Permina E."/>
            <person name="Stockwell P."/>
            <person name="Gilligan J."/>
            <person name="Le Lec M.F."/>
            <person name="Gruber M.A.M."/>
            <person name="Quinn O."/>
            <person name="Lovegrove M."/>
            <person name="Duncan E.J."/>
            <person name="Remnant E.J."/>
            <person name="Van Eeckhoven J."/>
            <person name="Graham B."/>
            <person name="Knapp R.A."/>
            <person name="Langford K.W."/>
            <person name="Kronenberg Z."/>
            <person name="Press M.O."/>
            <person name="Eacker S.M."/>
            <person name="Wilson-Rankin E.E."/>
            <person name="Purcell J."/>
            <person name="Lester P.J."/>
            <person name="Dearden P.K."/>
        </authorList>
    </citation>
    <scope>NUCLEOTIDE SEQUENCE</scope>
    <source>
        <strain evidence="1">Linc-1</strain>
    </source>
</reference>
<dbReference type="EMBL" id="JACSDZ010000021">
    <property type="protein sequence ID" value="KAF7381926.1"/>
    <property type="molecule type" value="Genomic_DNA"/>
</dbReference>
<organism evidence="1 2">
    <name type="scientific">Vespula germanica</name>
    <name type="common">German yellow jacket</name>
    <name type="synonym">Paravespula germanica</name>
    <dbReference type="NCBI Taxonomy" id="30212"/>
    <lineage>
        <taxon>Eukaryota</taxon>
        <taxon>Metazoa</taxon>
        <taxon>Ecdysozoa</taxon>
        <taxon>Arthropoda</taxon>
        <taxon>Hexapoda</taxon>
        <taxon>Insecta</taxon>
        <taxon>Pterygota</taxon>
        <taxon>Neoptera</taxon>
        <taxon>Endopterygota</taxon>
        <taxon>Hymenoptera</taxon>
        <taxon>Apocrita</taxon>
        <taxon>Aculeata</taxon>
        <taxon>Vespoidea</taxon>
        <taxon>Vespidae</taxon>
        <taxon>Vespinae</taxon>
        <taxon>Vespula</taxon>
    </lineage>
</organism>
<evidence type="ECO:0000313" key="2">
    <source>
        <dbReference type="Proteomes" id="UP000617340"/>
    </source>
</evidence>
<accession>A0A834J6C1</accession>
<dbReference type="Proteomes" id="UP000617340">
    <property type="component" value="Unassembled WGS sequence"/>
</dbReference>
<evidence type="ECO:0000313" key="1">
    <source>
        <dbReference type="EMBL" id="KAF7381926.1"/>
    </source>
</evidence>
<proteinExistence type="predicted"/>